<gene>
    <name evidence="1" type="ORF">Pyn_25405</name>
</gene>
<comment type="caution">
    <text evidence="1">The sequence shown here is derived from an EMBL/GenBank/DDBJ whole genome shotgun (WGS) entry which is preliminary data.</text>
</comment>
<dbReference type="Proteomes" id="UP000250321">
    <property type="component" value="Unassembled WGS sequence"/>
</dbReference>
<sequence>MAQEEEKKLAGYGEWLKVRLIYDDWRPSTLPTHRGVQWEASATGIVIQVIQIACVQQASTERWDDGDGSRFSQSNNQ</sequence>
<evidence type="ECO:0000313" key="1">
    <source>
        <dbReference type="EMBL" id="PQP99050.1"/>
    </source>
</evidence>
<accession>A0A314Y3Z4</accession>
<dbReference type="EMBL" id="PJQY01001846">
    <property type="protein sequence ID" value="PQP99050.1"/>
    <property type="molecule type" value="Genomic_DNA"/>
</dbReference>
<proteinExistence type="predicted"/>
<evidence type="ECO:0000313" key="2">
    <source>
        <dbReference type="Proteomes" id="UP000250321"/>
    </source>
</evidence>
<organism evidence="1 2">
    <name type="scientific">Prunus yedoensis var. nudiflora</name>
    <dbReference type="NCBI Taxonomy" id="2094558"/>
    <lineage>
        <taxon>Eukaryota</taxon>
        <taxon>Viridiplantae</taxon>
        <taxon>Streptophyta</taxon>
        <taxon>Embryophyta</taxon>
        <taxon>Tracheophyta</taxon>
        <taxon>Spermatophyta</taxon>
        <taxon>Magnoliopsida</taxon>
        <taxon>eudicotyledons</taxon>
        <taxon>Gunneridae</taxon>
        <taxon>Pentapetalae</taxon>
        <taxon>rosids</taxon>
        <taxon>fabids</taxon>
        <taxon>Rosales</taxon>
        <taxon>Rosaceae</taxon>
        <taxon>Amygdaloideae</taxon>
        <taxon>Amygdaleae</taxon>
        <taxon>Prunus</taxon>
    </lineage>
</organism>
<protein>
    <submittedName>
        <fullName evidence="1">Uncharacterized protein</fullName>
    </submittedName>
</protein>
<name>A0A314Y3Z4_PRUYE</name>
<reference evidence="1 2" key="1">
    <citation type="submission" date="2018-02" db="EMBL/GenBank/DDBJ databases">
        <title>Draft genome of wild Prunus yedoensis var. nudiflora.</title>
        <authorList>
            <person name="Baek S."/>
            <person name="Kim J.-H."/>
            <person name="Choi K."/>
            <person name="Kim G.-B."/>
            <person name="Cho A."/>
            <person name="Jang H."/>
            <person name="Shin C.-H."/>
            <person name="Yu H.-J."/>
            <person name="Mun J.-H."/>
        </authorList>
    </citation>
    <scope>NUCLEOTIDE SEQUENCE [LARGE SCALE GENOMIC DNA]</scope>
    <source>
        <strain evidence="2">cv. Jeju island</strain>
        <tissue evidence="1">Leaf</tissue>
    </source>
</reference>
<dbReference type="AlphaFoldDB" id="A0A314Y3Z4"/>
<keyword evidence="2" id="KW-1185">Reference proteome</keyword>